<dbReference type="InterPro" id="IPR047048">
    <property type="entry name" value="TlyA"/>
</dbReference>
<comment type="similarity">
    <text evidence="2">Belongs to the TlyA family.</text>
</comment>
<dbReference type="EMBL" id="AGXA01000027">
    <property type="protein sequence ID" value="EKU93063.1"/>
    <property type="molecule type" value="Genomic_DNA"/>
</dbReference>
<dbReference type="eggNOG" id="COG1189">
    <property type="taxonomic scope" value="Bacteria"/>
</dbReference>
<evidence type="ECO:0000256" key="1">
    <source>
        <dbReference type="ARBA" id="ARBA00022884"/>
    </source>
</evidence>
<reference evidence="4 5" key="1">
    <citation type="submission" date="2012-09" db="EMBL/GenBank/DDBJ databases">
        <title>The Genome Sequence of Alloiococcus otitis ATCC 51267.</title>
        <authorList>
            <consortium name="The Broad Institute Genome Sequencing Platform"/>
            <person name="Earl A."/>
            <person name="Ward D."/>
            <person name="Feldgarden M."/>
            <person name="Gevers D."/>
            <person name="Huys G."/>
            <person name="Walker B."/>
            <person name="Young S.K."/>
            <person name="Zeng Q."/>
            <person name="Gargeya S."/>
            <person name="Fitzgerald M."/>
            <person name="Haas B."/>
            <person name="Abouelleil A."/>
            <person name="Alvarado L."/>
            <person name="Arachchi H.M."/>
            <person name="Berlin A.M."/>
            <person name="Chapman S.B."/>
            <person name="Goldberg J."/>
            <person name="Griggs A."/>
            <person name="Gujja S."/>
            <person name="Hansen M."/>
            <person name="Howarth C."/>
            <person name="Imamovic A."/>
            <person name="Larimer J."/>
            <person name="McCowen C."/>
            <person name="Montmayeur A."/>
            <person name="Murphy C."/>
            <person name="Neiman D."/>
            <person name="Pearson M."/>
            <person name="Priest M."/>
            <person name="Roberts A."/>
            <person name="Saif S."/>
            <person name="Shea T."/>
            <person name="Sisk P."/>
            <person name="Sykes S."/>
            <person name="Wortman J."/>
            <person name="Nusbaum C."/>
            <person name="Birren B."/>
        </authorList>
    </citation>
    <scope>NUCLEOTIDE SEQUENCE [LARGE SCALE GENOMIC DNA]</scope>
    <source>
        <strain evidence="4 5">ATCC 51267</strain>
    </source>
</reference>
<dbReference type="GO" id="GO:0003723">
    <property type="term" value="F:RNA binding"/>
    <property type="evidence" value="ECO:0007669"/>
    <property type="project" value="UniProtKB-KW"/>
</dbReference>
<keyword evidence="1" id="KW-0694">RNA-binding</keyword>
<dbReference type="Gene3D" id="3.40.50.150">
    <property type="entry name" value="Vaccinia Virus protein VP39"/>
    <property type="match status" value="1"/>
</dbReference>
<dbReference type="AlphaFoldDB" id="K9E8R7"/>
<accession>K9E8R7</accession>
<comment type="caution">
    <text evidence="4">The sequence shown here is derived from an EMBL/GenBank/DDBJ whole genome shotgun (WGS) entry which is preliminary data.</text>
</comment>
<keyword evidence="5" id="KW-1185">Reference proteome</keyword>
<sequence>MAKKIRADQAMLDQDLLDDLKEAQALIMAGRVYTVKESQVPTPGYQVKEGTQLYIKSPDHPYVSRGGLKLKQAIDSFDLDFEGKIILDIGSSTGGFTDVALRHGAGLVYALDVGTNQLVWSLRQDDRVIVMEQTNFKDCKLSDFRAGQPDLAVMDVSFISLYPILENLAQILPPGHLAVALIKPQFEADKEDVQPGGLVLDPGVHRKVLEATTAFMTKLHYCLLGLLASPIKGGKGNIEFIALLRNASDQDRNIQPMIDQAIDQSLDL</sequence>
<dbReference type="GO" id="GO:0032259">
    <property type="term" value="P:methylation"/>
    <property type="evidence" value="ECO:0007669"/>
    <property type="project" value="InterPro"/>
</dbReference>
<dbReference type="SUPFAM" id="SSF53335">
    <property type="entry name" value="S-adenosyl-L-methionine-dependent methyltransferases"/>
    <property type="match status" value="1"/>
</dbReference>
<gene>
    <name evidence="4" type="ORF">HMPREF9698_01259</name>
</gene>
<dbReference type="CDD" id="cd02440">
    <property type="entry name" value="AdoMet_MTases"/>
    <property type="match status" value="1"/>
</dbReference>
<dbReference type="InterPro" id="IPR036986">
    <property type="entry name" value="S4_RNA-bd_sf"/>
</dbReference>
<protein>
    <submittedName>
        <fullName evidence="4">Hemolysin TlyA family protein</fullName>
    </submittedName>
</protein>
<evidence type="ECO:0000313" key="5">
    <source>
        <dbReference type="Proteomes" id="UP000009875"/>
    </source>
</evidence>
<proteinExistence type="inferred from homology"/>
<dbReference type="Proteomes" id="UP000009875">
    <property type="component" value="Unassembled WGS sequence"/>
</dbReference>
<dbReference type="Pfam" id="PF01728">
    <property type="entry name" value="FtsJ"/>
    <property type="match status" value="1"/>
</dbReference>
<feature type="domain" description="Ribosomal RNA methyltransferase FtsJ" evidence="3">
    <location>
        <begin position="62"/>
        <end position="244"/>
    </location>
</feature>
<dbReference type="OrthoDB" id="9784736at2"/>
<dbReference type="PATRIC" id="fig|883081.3.peg.1436"/>
<dbReference type="GO" id="GO:0008168">
    <property type="term" value="F:methyltransferase activity"/>
    <property type="evidence" value="ECO:0007669"/>
    <property type="project" value="InterPro"/>
</dbReference>
<name>K9E8R7_9LACT</name>
<dbReference type="PANTHER" id="PTHR32319">
    <property type="entry name" value="BACTERIAL HEMOLYSIN-LIKE PROTEIN"/>
    <property type="match status" value="1"/>
</dbReference>
<dbReference type="PANTHER" id="PTHR32319:SF0">
    <property type="entry name" value="BACTERIAL HEMOLYSIN-LIKE PROTEIN"/>
    <property type="match status" value="1"/>
</dbReference>
<dbReference type="InterPro" id="IPR029063">
    <property type="entry name" value="SAM-dependent_MTases_sf"/>
</dbReference>
<dbReference type="RefSeq" id="WP_003778864.1">
    <property type="nucleotide sequence ID" value="NZ_JH992961.1"/>
</dbReference>
<organism evidence="4 5">
    <name type="scientific">Alloiococcus otitis ATCC 51267</name>
    <dbReference type="NCBI Taxonomy" id="883081"/>
    <lineage>
        <taxon>Bacteria</taxon>
        <taxon>Bacillati</taxon>
        <taxon>Bacillota</taxon>
        <taxon>Bacilli</taxon>
        <taxon>Lactobacillales</taxon>
        <taxon>Carnobacteriaceae</taxon>
        <taxon>Alloiococcus</taxon>
    </lineage>
</organism>
<dbReference type="PIRSF" id="PIRSF005578">
    <property type="entry name" value="TlyA"/>
    <property type="match status" value="1"/>
</dbReference>
<dbReference type="InterPro" id="IPR004538">
    <property type="entry name" value="Hemolysin_A/TlyA"/>
</dbReference>
<dbReference type="Gene3D" id="3.10.290.10">
    <property type="entry name" value="RNA-binding S4 domain"/>
    <property type="match status" value="1"/>
</dbReference>
<evidence type="ECO:0000256" key="2">
    <source>
        <dbReference type="ARBA" id="ARBA00029460"/>
    </source>
</evidence>
<dbReference type="STRING" id="883081.HMPREF9698_01259"/>
<dbReference type="InterPro" id="IPR002877">
    <property type="entry name" value="RNA_MeTrfase_FtsJ_dom"/>
</dbReference>
<dbReference type="NCBIfam" id="TIGR00478">
    <property type="entry name" value="tly"/>
    <property type="match status" value="1"/>
</dbReference>
<evidence type="ECO:0000259" key="3">
    <source>
        <dbReference type="Pfam" id="PF01728"/>
    </source>
</evidence>
<evidence type="ECO:0000313" key="4">
    <source>
        <dbReference type="EMBL" id="EKU93063.1"/>
    </source>
</evidence>
<dbReference type="HOGENOM" id="CLU_058015_3_0_9"/>